<gene>
    <name evidence="1" type="ORF">GMBLW1_26380</name>
</gene>
<accession>A0A6C2YK59</accession>
<keyword evidence="2" id="KW-1185">Reference proteome</keyword>
<dbReference type="EMBL" id="LR586016">
    <property type="protein sequence ID" value="VIP01322.1"/>
    <property type="molecule type" value="Genomic_DNA"/>
</dbReference>
<name>A0A6C2YK59_9BACT</name>
<dbReference type="InParanoid" id="A0A6C2YK59"/>
<evidence type="ECO:0000313" key="1">
    <source>
        <dbReference type="EMBL" id="VIP01322.1"/>
    </source>
</evidence>
<evidence type="ECO:0000313" key="2">
    <source>
        <dbReference type="Proteomes" id="UP000464378"/>
    </source>
</evidence>
<dbReference type="Proteomes" id="UP000464378">
    <property type="component" value="Chromosome"/>
</dbReference>
<dbReference type="EMBL" id="LR593887">
    <property type="protein sequence ID" value="VTR98070.1"/>
    <property type="molecule type" value="Genomic_DNA"/>
</dbReference>
<dbReference type="AlphaFoldDB" id="A0A6C2YK59"/>
<organism evidence="1">
    <name type="scientific">Tuwongella immobilis</name>
    <dbReference type="NCBI Taxonomy" id="692036"/>
    <lineage>
        <taxon>Bacteria</taxon>
        <taxon>Pseudomonadati</taxon>
        <taxon>Planctomycetota</taxon>
        <taxon>Planctomycetia</taxon>
        <taxon>Gemmatales</taxon>
        <taxon>Gemmataceae</taxon>
        <taxon>Tuwongella</taxon>
    </lineage>
</organism>
<dbReference type="KEGG" id="tim:GMBLW1_26380"/>
<protein>
    <submittedName>
        <fullName evidence="1">Uncharacterized protein</fullName>
    </submittedName>
</protein>
<sequence>MMPFSCDACGKALTSETRFTVQIEVYPAPDLAQLPPADPDCDHLDAMHELICEQEEADSDSDLNLLLPAYQKMQYALCPACQKRFLQDPLGLDSTTKLHFSEN</sequence>
<dbReference type="RefSeq" id="WP_162656538.1">
    <property type="nucleotide sequence ID" value="NZ_LR593887.1"/>
</dbReference>
<reference evidence="1" key="1">
    <citation type="submission" date="2019-04" db="EMBL/GenBank/DDBJ databases">
        <authorList>
            <consortium name="Science for Life Laboratories"/>
        </authorList>
    </citation>
    <scope>NUCLEOTIDE SEQUENCE</scope>
    <source>
        <strain evidence="1">MBLW1</strain>
    </source>
</reference>
<proteinExistence type="predicted"/>